<dbReference type="Gene3D" id="3.60.10.10">
    <property type="entry name" value="Endonuclease/exonuclease/phosphatase"/>
    <property type="match status" value="1"/>
</dbReference>
<feature type="transmembrane region" description="Helical" evidence="9">
    <location>
        <begin position="66"/>
        <end position="84"/>
    </location>
</feature>
<dbReference type="GO" id="GO:0046872">
    <property type="term" value="F:metal ion binding"/>
    <property type="evidence" value="ECO:0007669"/>
    <property type="project" value="UniProtKB-KW"/>
</dbReference>
<evidence type="ECO:0000256" key="6">
    <source>
        <dbReference type="ARBA" id="ARBA00022801"/>
    </source>
</evidence>
<organism evidence="11 12">
    <name type="scientific">Aquimarina brevivitae</name>
    <dbReference type="NCBI Taxonomy" id="323412"/>
    <lineage>
        <taxon>Bacteria</taxon>
        <taxon>Pseudomonadati</taxon>
        <taxon>Bacteroidota</taxon>
        <taxon>Flavobacteriia</taxon>
        <taxon>Flavobacteriales</taxon>
        <taxon>Flavobacteriaceae</taxon>
        <taxon>Aquimarina</taxon>
    </lineage>
</organism>
<dbReference type="PANTHER" id="PTHR15822">
    <property type="entry name" value="TRAF AND TNF RECEPTOR-ASSOCIATED PROTEIN"/>
    <property type="match status" value="1"/>
</dbReference>
<dbReference type="OrthoDB" id="635146at2"/>
<dbReference type="PANTHER" id="PTHR15822:SF4">
    <property type="entry name" value="TYROSYL-DNA PHOSPHODIESTERASE 2"/>
    <property type="match status" value="1"/>
</dbReference>
<dbReference type="EMBL" id="SGXE01000002">
    <property type="protein sequence ID" value="RZS93270.1"/>
    <property type="molecule type" value="Genomic_DNA"/>
</dbReference>
<evidence type="ECO:0000256" key="1">
    <source>
        <dbReference type="ARBA" id="ARBA00001936"/>
    </source>
</evidence>
<evidence type="ECO:0000256" key="2">
    <source>
        <dbReference type="ARBA" id="ARBA00001946"/>
    </source>
</evidence>
<comment type="cofactor">
    <cofactor evidence="2">
        <name>Mg(2+)</name>
        <dbReference type="ChEBI" id="CHEBI:18420"/>
    </cofactor>
</comment>
<dbReference type="CDD" id="cd09084">
    <property type="entry name" value="EEP-2"/>
    <property type="match status" value="1"/>
</dbReference>
<protein>
    <submittedName>
        <fullName evidence="11">Endonuclease/exonuclease/phosphatase family metal-dependent hydrolase</fullName>
    </submittedName>
</protein>
<comment type="caution">
    <text evidence="11">The sequence shown here is derived from an EMBL/GenBank/DDBJ whole genome shotgun (WGS) entry which is preliminary data.</text>
</comment>
<reference evidence="11 12" key="1">
    <citation type="submission" date="2019-02" db="EMBL/GenBank/DDBJ databases">
        <title>Genomic Encyclopedia of Type Strains, Phase IV (KMG-IV): sequencing the most valuable type-strain genomes for metagenomic binning, comparative biology and taxonomic classification.</title>
        <authorList>
            <person name="Goeker M."/>
        </authorList>
    </citation>
    <scope>NUCLEOTIDE SEQUENCE [LARGE SCALE GENOMIC DNA]</scope>
    <source>
        <strain evidence="11 12">DSM 17196</strain>
    </source>
</reference>
<proteinExistence type="predicted"/>
<gene>
    <name evidence="11" type="ORF">EV197_1846</name>
</gene>
<dbReference type="AlphaFoldDB" id="A0A4Q7P1L9"/>
<dbReference type="InterPro" id="IPR036691">
    <property type="entry name" value="Endo/exonu/phosph_ase_sf"/>
</dbReference>
<keyword evidence="7" id="KW-0460">Magnesium</keyword>
<name>A0A4Q7P1L9_9FLAO</name>
<dbReference type="GO" id="GO:0004519">
    <property type="term" value="F:endonuclease activity"/>
    <property type="evidence" value="ECO:0007669"/>
    <property type="project" value="UniProtKB-KW"/>
</dbReference>
<dbReference type="Proteomes" id="UP000292262">
    <property type="component" value="Unassembled WGS sequence"/>
</dbReference>
<dbReference type="SUPFAM" id="SSF56219">
    <property type="entry name" value="DNase I-like"/>
    <property type="match status" value="1"/>
</dbReference>
<keyword evidence="9" id="KW-1133">Transmembrane helix</keyword>
<keyword evidence="9" id="KW-0812">Transmembrane</keyword>
<keyword evidence="8" id="KW-0234">DNA repair</keyword>
<comment type="cofactor">
    <cofactor evidence="1">
        <name>Mn(2+)</name>
        <dbReference type="ChEBI" id="CHEBI:29035"/>
    </cofactor>
</comment>
<accession>A0A4Q7P1L9</accession>
<keyword evidence="11" id="KW-0269">Exonuclease</keyword>
<keyword evidence="9" id="KW-0472">Membrane</keyword>
<feature type="transmembrane region" description="Helical" evidence="9">
    <location>
        <begin position="7"/>
        <end position="26"/>
    </location>
</feature>
<sequence>MRKLLNKLVFVANSVVAFALLLSYLLPYVSPVSFSLLSVLSLAVPLLLLVNIFFLVYWAVQLNKRLLLSLLVLMLGLSHVLSLYKISNTTKVAAAEGVSLMSYNVHSFNRFNWIASDSIPHQISTLIKQEQPDIFCVQEYFDTPHIDFAQYPYTYKDFNNDNGELALVIFSKFPIVNKGSLQFKKTPNNIIFADIKVNNDTLRVYNVHLQSHKINPDKEALAKEDSKKLLQRIQSSFKKQQNQAELLSTHLKSSPYKNVVIGDFNNSAFSYVYNLVRSERLKDAFKEAGSGFGKTFEFDFFPLRIDFILVAEELEVVEFKTFDAKLSDHYPILSRIKF</sequence>
<evidence type="ECO:0000313" key="12">
    <source>
        <dbReference type="Proteomes" id="UP000292262"/>
    </source>
</evidence>
<keyword evidence="3" id="KW-0540">Nuclease</keyword>
<evidence type="ECO:0000256" key="7">
    <source>
        <dbReference type="ARBA" id="ARBA00022842"/>
    </source>
</evidence>
<evidence type="ECO:0000256" key="8">
    <source>
        <dbReference type="ARBA" id="ARBA00023204"/>
    </source>
</evidence>
<dbReference type="RefSeq" id="WP_130286410.1">
    <property type="nucleotide sequence ID" value="NZ_SGXE01000002.1"/>
</dbReference>
<dbReference type="GO" id="GO:0004527">
    <property type="term" value="F:exonuclease activity"/>
    <property type="evidence" value="ECO:0007669"/>
    <property type="project" value="UniProtKB-KW"/>
</dbReference>
<keyword evidence="12" id="KW-1185">Reference proteome</keyword>
<feature type="domain" description="Endonuclease/exonuclease/phosphatase" evidence="10">
    <location>
        <begin position="101"/>
        <end position="329"/>
    </location>
</feature>
<evidence type="ECO:0000256" key="9">
    <source>
        <dbReference type="SAM" id="Phobius"/>
    </source>
</evidence>
<dbReference type="InterPro" id="IPR005135">
    <property type="entry name" value="Endo/exonuclease/phosphatase"/>
</dbReference>
<evidence type="ECO:0000313" key="11">
    <source>
        <dbReference type="EMBL" id="RZS93270.1"/>
    </source>
</evidence>
<evidence type="ECO:0000256" key="3">
    <source>
        <dbReference type="ARBA" id="ARBA00022722"/>
    </source>
</evidence>
<keyword evidence="11" id="KW-0255">Endonuclease</keyword>
<dbReference type="GO" id="GO:0006281">
    <property type="term" value="P:DNA repair"/>
    <property type="evidence" value="ECO:0007669"/>
    <property type="project" value="UniProtKB-KW"/>
</dbReference>
<keyword evidence="6 11" id="KW-0378">Hydrolase</keyword>
<dbReference type="Pfam" id="PF03372">
    <property type="entry name" value="Exo_endo_phos"/>
    <property type="match status" value="1"/>
</dbReference>
<evidence type="ECO:0000256" key="5">
    <source>
        <dbReference type="ARBA" id="ARBA00022763"/>
    </source>
</evidence>
<keyword evidence="4" id="KW-0479">Metal-binding</keyword>
<keyword evidence="5" id="KW-0227">DNA damage</keyword>
<dbReference type="InterPro" id="IPR051547">
    <property type="entry name" value="TDP2-like"/>
</dbReference>
<feature type="transmembrane region" description="Helical" evidence="9">
    <location>
        <begin position="32"/>
        <end position="59"/>
    </location>
</feature>
<evidence type="ECO:0000256" key="4">
    <source>
        <dbReference type="ARBA" id="ARBA00022723"/>
    </source>
</evidence>
<evidence type="ECO:0000259" key="10">
    <source>
        <dbReference type="Pfam" id="PF03372"/>
    </source>
</evidence>